<dbReference type="Pfam" id="PF00122">
    <property type="entry name" value="E1-E2_ATPase"/>
    <property type="match status" value="1"/>
</dbReference>
<dbReference type="SUPFAM" id="SSF81653">
    <property type="entry name" value="Calcium ATPase, transduction domain A"/>
    <property type="match status" value="1"/>
</dbReference>
<dbReference type="SUPFAM" id="SSF81665">
    <property type="entry name" value="Calcium ATPase, transmembrane domain M"/>
    <property type="match status" value="1"/>
</dbReference>
<dbReference type="Pfam" id="PF13246">
    <property type="entry name" value="Cation_ATPase"/>
    <property type="match status" value="1"/>
</dbReference>
<evidence type="ECO:0000256" key="10">
    <source>
        <dbReference type="SAM" id="Phobius"/>
    </source>
</evidence>
<keyword evidence="9 10" id="KW-0472">Membrane</keyword>
<dbReference type="Pfam" id="PF00689">
    <property type="entry name" value="Cation_ATPase_C"/>
    <property type="match status" value="1"/>
</dbReference>
<dbReference type="Gene3D" id="1.20.1110.10">
    <property type="entry name" value="Calcium-transporting ATPase, transmembrane domain"/>
    <property type="match status" value="2"/>
</dbReference>
<reference evidence="14" key="1">
    <citation type="journal article" date="2021" name="Proc. Natl. Acad. Sci. U.S.A.">
        <title>A Catalog of Tens of Thousands of Viruses from Human Metagenomes Reveals Hidden Associations with Chronic Diseases.</title>
        <authorList>
            <person name="Tisza M.J."/>
            <person name="Buck C.B."/>
        </authorList>
    </citation>
    <scope>NUCLEOTIDE SEQUENCE</scope>
    <source>
        <strain evidence="14">CtviY17</strain>
    </source>
</reference>
<keyword evidence="3" id="KW-0479">Metal-binding</keyword>
<evidence type="ECO:0000259" key="13">
    <source>
        <dbReference type="Pfam" id="PF00690"/>
    </source>
</evidence>
<dbReference type="PANTHER" id="PTHR24093">
    <property type="entry name" value="CATION TRANSPORTING ATPASE"/>
    <property type="match status" value="1"/>
</dbReference>
<dbReference type="InterPro" id="IPR023214">
    <property type="entry name" value="HAD_sf"/>
</dbReference>
<dbReference type="SFLD" id="SFLDG00002">
    <property type="entry name" value="C1.7:_P-type_atpase_like"/>
    <property type="match status" value="1"/>
</dbReference>
<feature type="transmembrane region" description="Helical" evidence="10">
    <location>
        <begin position="752"/>
        <end position="771"/>
    </location>
</feature>
<sequence>MINMNGLTDRQVSDNRRMYGSNKLPEPPMKTWVDFAVDALKDPTLMILIVIAVLQLVLAVAGVMSFSEPIAVLVVLALATTLSVKTGLDSQKSKADLKAETSTRYCEVIRNGKIQTINTDDIVVDDIVLVGTGQQIFADGYIIDGKITVNNSAINGETKEIEKTPIENFNFHARVDSSTDAYVDQNSLFAGTQVMSGEGKMIVTQVGINTVNGDTLVKSQTLEAPETALDIALGNLAAFITKWGSLAATLTFIVLVATGIVSLGFDKYFDGGALEILKKFAQNLSVAVSIVVAAVPEGLPLIIELVTKQNVSTMKKFNILAKNPNKIPELAYVDLICTDKTGTLTTGVMTPERIIDGAGNDITKNCSTFEPLVNNICLNNSAVFDDHGNITGGNSIDRATLSLIPYDRYYTVSGIDGLGQKNKQVFSSSNKYSAYECKKGLTYYKGAPEKLIANCKYYYDGNEVKEMTKEVVNNMNKAISNMTSQAMRCIALTENIGTITENQLPNNMTLIGIIGVVDPVRKEVPNAVKIAHDAGIQIIEITGDCIETAKAVAIKSGIYEENGTDIALTDSEFVQLSDEKVKEILPNLRVIARCSPQTKLRLVTLAQEVGRSVAMTGDGVNDSAALKKSDVGFGMQSGSDVAKEASDIILTDDNFASIVKGVELGRTFMHNIMMFLEFQLPINIALLILSTIYPLVATGAFLASVQILIINIIMDSLNSLSFGGEPPKEEYMSERPIVKGSGLFIRGAKQRIAITTIGFIALYGVLILSPISKIFGTDELGMTARFALLCFMAVFNGFNIRTDSFNLFKGIGKNKLFIEIAVGIFAFTVLLCNVASSLVNTVALDVTHWFTIIILALMIVPIDFLRKVIVNKQK</sequence>
<evidence type="ECO:0000256" key="7">
    <source>
        <dbReference type="ARBA" id="ARBA00022967"/>
    </source>
</evidence>
<proteinExistence type="predicted"/>
<evidence type="ECO:0000256" key="8">
    <source>
        <dbReference type="ARBA" id="ARBA00022989"/>
    </source>
</evidence>
<evidence type="ECO:0000259" key="12">
    <source>
        <dbReference type="Pfam" id="PF00689"/>
    </source>
</evidence>
<accession>A0A8S5RM97</accession>
<feature type="transmembrane region" description="Helical" evidence="10">
    <location>
        <begin position="45"/>
        <end position="64"/>
    </location>
</feature>
<dbReference type="InterPro" id="IPR018303">
    <property type="entry name" value="ATPase_P-typ_P_site"/>
</dbReference>
<feature type="transmembrane region" description="Helical" evidence="10">
    <location>
        <begin position="243"/>
        <end position="265"/>
    </location>
</feature>
<protein>
    <submittedName>
        <fullName evidence="14">Cation transport ATPase</fullName>
    </submittedName>
</protein>
<dbReference type="InterPro" id="IPR059000">
    <property type="entry name" value="ATPase_P-type_domA"/>
</dbReference>
<dbReference type="GO" id="GO:0016887">
    <property type="term" value="F:ATP hydrolysis activity"/>
    <property type="evidence" value="ECO:0007669"/>
    <property type="project" value="InterPro"/>
</dbReference>
<dbReference type="NCBIfam" id="TIGR01494">
    <property type="entry name" value="ATPase_P-type"/>
    <property type="match status" value="1"/>
</dbReference>
<dbReference type="InterPro" id="IPR008250">
    <property type="entry name" value="ATPase_P-typ_transduc_dom_A_sf"/>
</dbReference>
<dbReference type="GO" id="GO:0005886">
    <property type="term" value="C:plasma membrane"/>
    <property type="evidence" value="ECO:0007669"/>
    <property type="project" value="TreeGrafter"/>
</dbReference>
<organism evidence="14">
    <name type="scientific">virus sp. ctviY17</name>
    <dbReference type="NCBI Taxonomy" id="2825828"/>
    <lineage>
        <taxon>Viruses</taxon>
    </lineage>
</organism>
<evidence type="ECO:0000256" key="6">
    <source>
        <dbReference type="ARBA" id="ARBA00022842"/>
    </source>
</evidence>
<feature type="domain" description="Cation-transporting P-type ATPase N-terminal" evidence="13">
    <location>
        <begin position="5"/>
        <end position="54"/>
    </location>
</feature>
<evidence type="ECO:0000256" key="1">
    <source>
        <dbReference type="ARBA" id="ARBA00004141"/>
    </source>
</evidence>
<keyword evidence="4" id="KW-0547">Nucleotide-binding</keyword>
<feature type="transmembrane region" description="Helical" evidence="10">
    <location>
        <begin position="846"/>
        <end position="865"/>
    </location>
</feature>
<keyword evidence="5" id="KW-0067">ATP-binding</keyword>
<evidence type="ECO:0000313" key="14">
    <source>
        <dbReference type="EMBL" id="DAE32291.1"/>
    </source>
</evidence>
<dbReference type="InterPro" id="IPR044492">
    <property type="entry name" value="P_typ_ATPase_HD_dom"/>
</dbReference>
<dbReference type="Gene3D" id="3.40.1110.10">
    <property type="entry name" value="Calcium-transporting ATPase, cytoplasmic domain N"/>
    <property type="match status" value="1"/>
</dbReference>
<dbReference type="InterPro" id="IPR004014">
    <property type="entry name" value="ATPase_P-typ_cation-transptr_N"/>
</dbReference>
<dbReference type="Gene3D" id="3.40.50.1000">
    <property type="entry name" value="HAD superfamily/HAD-like"/>
    <property type="match status" value="1"/>
</dbReference>
<dbReference type="SUPFAM" id="SSF56784">
    <property type="entry name" value="HAD-like"/>
    <property type="match status" value="1"/>
</dbReference>
<feature type="transmembrane region" description="Helical" evidence="10">
    <location>
        <begin position="783"/>
        <end position="800"/>
    </location>
</feature>
<dbReference type="InterPro" id="IPR006068">
    <property type="entry name" value="ATPase_P-typ_cation-transptr_C"/>
</dbReference>
<evidence type="ECO:0000259" key="11">
    <source>
        <dbReference type="Pfam" id="PF00122"/>
    </source>
</evidence>
<feature type="transmembrane region" description="Helical" evidence="10">
    <location>
        <begin position="285"/>
        <end position="306"/>
    </location>
</feature>
<dbReference type="GO" id="GO:0005388">
    <property type="term" value="F:P-type calcium transporter activity"/>
    <property type="evidence" value="ECO:0007669"/>
    <property type="project" value="TreeGrafter"/>
</dbReference>
<dbReference type="EMBL" id="BK059120">
    <property type="protein sequence ID" value="DAE32291.1"/>
    <property type="molecule type" value="Genomic_DNA"/>
</dbReference>
<dbReference type="PRINTS" id="PR00120">
    <property type="entry name" value="HATPASE"/>
</dbReference>
<keyword evidence="8 10" id="KW-1133">Transmembrane helix</keyword>
<evidence type="ECO:0000256" key="3">
    <source>
        <dbReference type="ARBA" id="ARBA00022723"/>
    </source>
</evidence>
<feature type="domain" description="Cation-transporting P-type ATPase C-terminal" evidence="12">
    <location>
        <begin position="702"/>
        <end position="869"/>
    </location>
</feature>
<dbReference type="PANTHER" id="PTHR24093:SF477">
    <property type="entry name" value="CALCIUM-TRANSPORTING ATPASE"/>
    <property type="match status" value="1"/>
</dbReference>
<evidence type="ECO:0000256" key="9">
    <source>
        <dbReference type="ARBA" id="ARBA00023136"/>
    </source>
</evidence>
<dbReference type="SFLD" id="SFLDS00003">
    <property type="entry name" value="Haloacid_Dehalogenase"/>
    <property type="match status" value="1"/>
</dbReference>
<dbReference type="SFLD" id="SFLDF00027">
    <property type="entry name" value="p-type_atpase"/>
    <property type="match status" value="1"/>
</dbReference>
<dbReference type="PROSITE" id="PS00154">
    <property type="entry name" value="ATPASE_E1_E2"/>
    <property type="match status" value="1"/>
</dbReference>
<comment type="subcellular location">
    <subcellularLocation>
        <location evidence="1">Membrane</location>
        <topology evidence="1">Multi-pass membrane protein</topology>
    </subcellularLocation>
</comment>
<keyword evidence="7" id="KW-1278">Translocase</keyword>
<feature type="transmembrane region" description="Helical" evidence="10">
    <location>
        <begin position="820"/>
        <end position="840"/>
    </location>
</feature>
<keyword evidence="6" id="KW-0460">Magnesium</keyword>
<dbReference type="InterPro" id="IPR036412">
    <property type="entry name" value="HAD-like_sf"/>
</dbReference>
<evidence type="ECO:0000256" key="2">
    <source>
        <dbReference type="ARBA" id="ARBA00022692"/>
    </source>
</evidence>
<dbReference type="GO" id="GO:0046872">
    <property type="term" value="F:metal ion binding"/>
    <property type="evidence" value="ECO:0007669"/>
    <property type="project" value="UniProtKB-KW"/>
</dbReference>
<dbReference type="PRINTS" id="PR00119">
    <property type="entry name" value="CATATPASE"/>
</dbReference>
<feature type="domain" description="P-type ATPase A" evidence="11">
    <location>
        <begin position="102"/>
        <end position="211"/>
    </location>
</feature>
<dbReference type="InterPro" id="IPR023299">
    <property type="entry name" value="ATPase_P-typ_cyto_dom_N"/>
</dbReference>
<dbReference type="InterPro" id="IPR023298">
    <property type="entry name" value="ATPase_P-typ_TM_dom_sf"/>
</dbReference>
<name>A0A8S5RM97_9VIRU</name>
<dbReference type="InterPro" id="IPR001757">
    <property type="entry name" value="P_typ_ATPase"/>
</dbReference>
<dbReference type="GO" id="GO:0005524">
    <property type="term" value="F:ATP binding"/>
    <property type="evidence" value="ECO:0007669"/>
    <property type="project" value="UniProtKB-KW"/>
</dbReference>
<evidence type="ECO:0000256" key="5">
    <source>
        <dbReference type="ARBA" id="ARBA00022840"/>
    </source>
</evidence>
<keyword evidence="2 10" id="KW-0812">Transmembrane</keyword>
<dbReference type="SUPFAM" id="SSF81660">
    <property type="entry name" value="Metal cation-transporting ATPase, ATP-binding domain N"/>
    <property type="match status" value="1"/>
</dbReference>
<dbReference type="Gene3D" id="2.70.150.10">
    <property type="entry name" value="Calcium-transporting ATPase, cytoplasmic transduction domain A"/>
    <property type="match status" value="1"/>
</dbReference>
<evidence type="ECO:0000256" key="4">
    <source>
        <dbReference type="ARBA" id="ARBA00022741"/>
    </source>
</evidence>
<dbReference type="Pfam" id="PF00690">
    <property type="entry name" value="Cation_ATPase_N"/>
    <property type="match status" value="1"/>
</dbReference>